<evidence type="ECO:0000313" key="2">
    <source>
        <dbReference type="Proteomes" id="UP001241537"/>
    </source>
</evidence>
<evidence type="ECO:0000313" key="1">
    <source>
        <dbReference type="EMBL" id="MDQ0152785.1"/>
    </source>
</evidence>
<protein>
    <submittedName>
        <fullName evidence="1">Uncharacterized protein</fullName>
    </submittedName>
</protein>
<comment type="caution">
    <text evidence="1">The sequence shown here is derived from an EMBL/GenBank/DDBJ whole genome shotgun (WGS) entry which is preliminary data.</text>
</comment>
<keyword evidence="2" id="KW-1185">Reference proteome</keyword>
<dbReference type="RefSeq" id="WP_307254661.1">
    <property type="nucleotide sequence ID" value="NZ_JAUSTO010000008.1"/>
</dbReference>
<accession>A0AAE4AL55</accession>
<name>A0AAE4AL55_9FIRM</name>
<dbReference type="EMBL" id="JAUSTO010000008">
    <property type="protein sequence ID" value="MDQ0152785.1"/>
    <property type="molecule type" value="Genomic_DNA"/>
</dbReference>
<reference evidence="1" key="1">
    <citation type="submission" date="2023-07" db="EMBL/GenBank/DDBJ databases">
        <title>Genomic Encyclopedia of Type Strains, Phase IV (KMG-IV): sequencing the most valuable type-strain genomes for metagenomic binning, comparative biology and taxonomic classification.</title>
        <authorList>
            <person name="Goeker M."/>
        </authorList>
    </citation>
    <scope>NUCLEOTIDE SEQUENCE</scope>
    <source>
        <strain evidence="1">DSM 19659</strain>
    </source>
</reference>
<gene>
    <name evidence="1" type="ORF">J2S20_001483</name>
</gene>
<proteinExistence type="predicted"/>
<dbReference type="Proteomes" id="UP001241537">
    <property type="component" value="Unassembled WGS sequence"/>
</dbReference>
<sequence>MDKRNAIEANEIDTAEIPEFVYKSLARSLLPVIQKYYESDAGQRAFTEWKEKKGAEKSGTA</sequence>
<organism evidence="1 2">
    <name type="scientific">Moryella indoligenes</name>
    <dbReference type="NCBI Taxonomy" id="371674"/>
    <lineage>
        <taxon>Bacteria</taxon>
        <taxon>Bacillati</taxon>
        <taxon>Bacillota</taxon>
        <taxon>Clostridia</taxon>
        <taxon>Lachnospirales</taxon>
        <taxon>Lachnospiraceae</taxon>
        <taxon>Moryella</taxon>
    </lineage>
</organism>
<dbReference type="AlphaFoldDB" id="A0AAE4AL55"/>